<dbReference type="EMBL" id="QMDW01000005">
    <property type="protein sequence ID" value="RJX50627.1"/>
    <property type="molecule type" value="Genomic_DNA"/>
</dbReference>
<gene>
    <name evidence="3" type="ORF">DP106_05025</name>
</gene>
<dbReference type="InterPro" id="IPR036465">
    <property type="entry name" value="vWFA_dom_sf"/>
</dbReference>
<feature type="region of interest" description="Disordered" evidence="1">
    <location>
        <begin position="753"/>
        <end position="775"/>
    </location>
</feature>
<name>A0A3A6QPX2_9EURY</name>
<feature type="compositionally biased region" description="Basic and acidic residues" evidence="1">
    <location>
        <begin position="721"/>
        <end position="735"/>
    </location>
</feature>
<dbReference type="AlphaFoldDB" id="A0A3A6QPX2"/>
<feature type="compositionally biased region" description="Polar residues" evidence="1">
    <location>
        <begin position="409"/>
        <end position="421"/>
    </location>
</feature>
<dbReference type="InterPro" id="IPR002035">
    <property type="entry name" value="VWF_A"/>
</dbReference>
<evidence type="ECO:0000313" key="4">
    <source>
        <dbReference type="Proteomes" id="UP000281564"/>
    </source>
</evidence>
<dbReference type="Proteomes" id="UP000281564">
    <property type="component" value="Unassembled WGS sequence"/>
</dbReference>
<feature type="compositionally biased region" description="Polar residues" evidence="1">
    <location>
        <begin position="563"/>
        <end position="581"/>
    </location>
</feature>
<comment type="caution">
    <text evidence="3">The sequence shown here is derived from an EMBL/GenBank/DDBJ whole genome shotgun (WGS) entry which is preliminary data.</text>
</comment>
<dbReference type="Pfam" id="PF13519">
    <property type="entry name" value="VWA_2"/>
    <property type="match status" value="1"/>
</dbReference>
<feature type="compositionally biased region" description="Polar residues" evidence="1">
    <location>
        <begin position="648"/>
        <end position="665"/>
    </location>
</feature>
<proteinExistence type="predicted"/>
<organism evidence="3 4">
    <name type="scientific">Halonotius pteroides</name>
    <dbReference type="NCBI Taxonomy" id="268735"/>
    <lineage>
        <taxon>Archaea</taxon>
        <taxon>Methanobacteriati</taxon>
        <taxon>Methanobacteriota</taxon>
        <taxon>Stenosarchaea group</taxon>
        <taxon>Halobacteria</taxon>
        <taxon>Halobacteriales</taxon>
        <taxon>Haloferacaceae</taxon>
        <taxon>Halonotius</taxon>
    </lineage>
</organism>
<evidence type="ECO:0000259" key="2">
    <source>
        <dbReference type="PROSITE" id="PS50234"/>
    </source>
</evidence>
<feature type="compositionally biased region" description="Low complexity" evidence="1">
    <location>
        <begin position="349"/>
        <end position="371"/>
    </location>
</feature>
<feature type="domain" description="VWFA" evidence="2">
    <location>
        <begin position="860"/>
        <end position="1031"/>
    </location>
</feature>
<feature type="compositionally biased region" description="Acidic residues" evidence="1">
    <location>
        <begin position="630"/>
        <end position="644"/>
    </location>
</feature>
<accession>A0A3A6QPX2</accession>
<protein>
    <recommendedName>
        <fullName evidence="2">VWFA domain-containing protein</fullName>
    </recommendedName>
</protein>
<dbReference type="PROSITE" id="PS50234">
    <property type="entry name" value="VWFA"/>
    <property type="match status" value="1"/>
</dbReference>
<feature type="compositionally biased region" description="Acidic residues" evidence="1">
    <location>
        <begin position="339"/>
        <end position="348"/>
    </location>
</feature>
<evidence type="ECO:0000256" key="1">
    <source>
        <dbReference type="SAM" id="MobiDB-lite"/>
    </source>
</evidence>
<feature type="compositionally biased region" description="Acidic residues" evidence="1">
    <location>
        <begin position="678"/>
        <end position="690"/>
    </location>
</feature>
<evidence type="ECO:0000313" key="3">
    <source>
        <dbReference type="EMBL" id="RJX50627.1"/>
    </source>
</evidence>
<dbReference type="Gene3D" id="3.40.50.410">
    <property type="entry name" value="von Willebrand factor, type A domain"/>
    <property type="match status" value="1"/>
</dbReference>
<feature type="compositionally biased region" description="Low complexity" evidence="1">
    <location>
        <begin position="601"/>
        <end position="611"/>
    </location>
</feature>
<dbReference type="CDD" id="cd00198">
    <property type="entry name" value="vWFA"/>
    <property type="match status" value="1"/>
</dbReference>
<feature type="compositionally biased region" description="Polar residues" evidence="1">
    <location>
        <begin position="433"/>
        <end position="448"/>
    </location>
</feature>
<keyword evidence="4" id="KW-1185">Reference proteome</keyword>
<sequence length="1034" mass="111888">MTTSRGTSSARLCAPVTTRGCTLCPLLARPGLRPVPTMSIQHHQIVDDLKPNAAVISRISPQRADRLREFILGHLPRGLTVDVVISSSVQTAAVLPVDVDAIVSSDATEIERAQAEQLLAGVDADYLVMVTGTEADLTRIPLNDQLTADHAHQFGLAFHELLHILKTAITAISELLETEVDVKYHAQVHDLINIVEDGAIESEAIHGENFSDNAGIRLELTRRLHSQTPEDIPDGEEIRYSFWDAVTSCLYDEAIYPTGTTDVLLDENDSRIQFKSDADRDAFEAIHTELCTLSDDVHAIRSADRSDITHNHDKTASIRRARRVIQTWTDHIQPVLEADKEDEEEQEQDVQVNQQVGGENEGGYQDQSSGDGSDEAAELPETPSNSGAGDDSSSRNEGLQDAEEGASTDGDSQRLSQTQPPTQLPEDFDPTDVSLSREATSDPHQNVFEQPPVTDDPSPTDVGEIDNHGEEDEQNDEQAPSTGEGAQRHHRDGKDVGDAEADEERTDAAQDTGGDSDGEGDVKDKAGGENDGQAESESEPLSRAQAIAQAADRARQREQEQQSGNPGQKTNTETEAPSKSPSPEEDMGDVPRSAASSSIDTQQQNQNQLTLGKFGGDSQDNHEGTNPDTSEGETDDEHSSDGLDEACQSDQADTPTLETASSSAPGDTDTDVRSESESGSEPEAESDSESGQDILEGPAHAESSTRSPDEDEATYENALAGDERAAHGESEREGIDEQALEEELSALADQLERSARQQAQNGEDQNNGEGGQQGALGTLEDLDILPISDDLALNREWGAIEDGADRVADTLEMYLRLDRRKNVRRGLSSGAYDSRAGHRLVIGDPRVCKSRTLGDEKQYALVLILDRSGSMRRGSPPKIEIATQALARFALAAENLGIRVAITDFYRGEARLVKPFSIETRHVQANLLDTTCGGGTPLADAVSLARELVEAQRDEPLIITVTDDNPSSTDDVIDQIRRSHAPVCSLTIATDCQPGSLSDSASELSQYYERQEAVYTPERLDDRLDQFASLLAGL</sequence>
<reference evidence="3 4" key="1">
    <citation type="submission" date="2018-06" db="EMBL/GenBank/DDBJ databases">
        <title>Halonotius sp. F13-13 a new haloarchaeeon isolated from a solar saltern from Isla Cristina, Huelva, Spain.</title>
        <authorList>
            <person name="Duran-Viseras A."/>
            <person name="Sanchez-Porro C."/>
            <person name="Ventosa A."/>
        </authorList>
    </citation>
    <scope>NUCLEOTIDE SEQUENCE [LARGE SCALE GENOMIC DNA]</scope>
    <source>
        <strain evidence="3 4">CECT 7525</strain>
    </source>
</reference>
<dbReference type="SMART" id="SM00327">
    <property type="entry name" value="VWA"/>
    <property type="match status" value="1"/>
</dbReference>
<feature type="compositionally biased region" description="Low complexity" evidence="1">
    <location>
        <begin position="757"/>
        <end position="767"/>
    </location>
</feature>
<feature type="compositionally biased region" description="Low complexity" evidence="1">
    <location>
        <begin position="451"/>
        <end position="462"/>
    </location>
</feature>
<feature type="region of interest" description="Disordered" evidence="1">
    <location>
        <begin position="339"/>
        <end position="736"/>
    </location>
</feature>
<dbReference type="SUPFAM" id="SSF53300">
    <property type="entry name" value="vWA-like"/>
    <property type="match status" value="1"/>
</dbReference>